<dbReference type="PANTHER" id="PTHR33116:SF66">
    <property type="entry name" value="REVERSE TRANSCRIPTASE ZINC-BINDING DOMAIN-CONTAINING PROTEIN"/>
    <property type="match status" value="1"/>
</dbReference>
<evidence type="ECO:0000313" key="1">
    <source>
        <dbReference type="EMBL" id="KAL1194443.1"/>
    </source>
</evidence>
<reference evidence="1 2" key="1">
    <citation type="submission" date="2024-04" db="EMBL/GenBank/DDBJ databases">
        <title>Genome assembly C_amara_ONT_v2.</title>
        <authorList>
            <person name="Yant L."/>
            <person name="Moore C."/>
            <person name="Slenker M."/>
        </authorList>
    </citation>
    <scope>NUCLEOTIDE SEQUENCE [LARGE SCALE GENOMIC DNA]</scope>
    <source>
        <tissue evidence="1">Leaf</tissue>
    </source>
</reference>
<dbReference type="AlphaFoldDB" id="A0ABD0ZIE7"/>
<organism evidence="1 2">
    <name type="scientific">Cardamine amara subsp. amara</name>
    <dbReference type="NCBI Taxonomy" id="228776"/>
    <lineage>
        <taxon>Eukaryota</taxon>
        <taxon>Viridiplantae</taxon>
        <taxon>Streptophyta</taxon>
        <taxon>Embryophyta</taxon>
        <taxon>Tracheophyta</taxon>
        <taxon>Spermatophyta</taxon>
        <taxon>Magnoliopsida</taxon>
        <taxon>eudicotyledons</taxon>
        <taxon>Gunneridae</taxon>
        <taxon>Pentapetalae</taxon>
        <taxon>rosids</taxon>
        <taxon>malvids</taxon>
        <taxon>Brassicales</taxon>
        <taxon>Brassicaceae</taxon>
        <taxon>Cardamineae</taxon>
        <taxon>Cardamine</taxon>
    </lineage>
</organism>
<keyword evidence="2" id="KW-1185">Reference proteome</keyword>
<comment type="caution">
    <text evidence="1">The sequence shown here is derived from an EMBL/GenBank/DDBJ whole genome shotgun (WGS) entry which is preliminary data.</text>
</comment>
<proteinExistence type="predicted"/>
<dbReference type="EMBL" id="JBANAX010000752">
    <property type="protein sequence ID" value="KAL1194443.1"/>
    <property type="molecule type" value="Genomic_DNA"/>
</dbReference>
<dbReference type="Proteomes" id="UP001558713">
    <property type="component" value="Unassembled WGS sequence"/>
</dbReference>
<protein>
    <submittedName>
        <fullName evidence="1">Uncharacterized protein</fullName>
    </submittedName>
</protein>
<sequence>MLEYRQVSILSSSRFEILSQCKENEALEDVSLPKVDKVQKPVYVNVVEGGKLTLFTTGITQAVKEHVLGRFPFDSGILPVRYLGLPLMTKRISLADCMPLLEKIRARINSWKNRFLSYAVGFNC</sequence>
<dbReference type="PANTHER" id="PTHR33116">
    <property type="entry name" value="REVERSE TRANSCRIPTASE ZINC-BINDING DOMAIN-CONTAINING PROTEIN-RELATED-RELATED"/>
    <property type="match status" value="1"/>
</dbReference>
<name>A0ABD0ZIE7_CARAN</name>
<gene>
    <name evidence="1" type="ORF">V5N11_010355</name>
</gene>
<evidence type="ECO:0000313" key="2">
    <source>
        <dbReference type="Proteomes" id="UP001558713"/>
    </source>
</evidence>
<accession>A0ABD0ZIE7</accession>